<accession>G0UPF6</accession>
<proteinExistence type="predicted"/>
<feature type="signal peptide" evidence="1">
    <location>
        <begin position="1"/>
        <end position="26"/>
    </location>
</feature>
<dbReference type="EMBL" id="HE575320">
    <property type="protein sequence ID" value="CCC91267.1"/>
    <property type="molecule type" value="Genomic_DNA"/>
</dbReference>
<keyword evidence="1" id="KW-0732">Signal</keyword>
<organism evidence="2">
    <name type="scientific">Trypanosoma congolense (strain IL3000)</name>
    <dbReference type="NCBI Taxonomy" id="1068625"/>
    <lineage>
        <taxon>Eukaryota</taxon>
        <taxon>Discoba</taxon>
        <taxon>Euglenozoa</taxon>
        <taxon>Kinetoplastea</taxon>
        <taxon>Metakinetoplastina</taxon>
        <taxon>Trypanosomatida</taxon>
        <taxon>Trypanosomatidae</taxon>
        <taxon>Trypanosoma</taxon>
        <taxon>Nannomonas</taxon>
    </lineage>
</organism>
<evidence type="ECO:0000256" key="1">
    <source>
        <dbReference type="SAM" id="SignalP"/>
    </source>
</evidence>
<sequence>MSAVGSILALLRLRLPIAPLLPTVAAKLLGELYPCEDHRVTAHLVGRIDGNGLLLPLPTVLELIQIGYSNPLSRGNSSALSQWSPMEETLFIALLVRLKRTKWRFDSCWEENEPSGGSSLCELHRPLSRAREANNVSSLEKLMLLMVSVGKFVHHSTLTKRARRLQLLADALSPVATAIGSSWDCVSVTETHGTASDEYFQKIGSLATTCLRLYGKFFTSQHRIFCSILLTGADASLRQFELSPPSTGTESVVGAQATCDIFMEANKIFTCLLVRACSDAERYTAALERWLDLTLRFSEVVALRAASMLPKECWPHCYNTSGMSSSSALGVGCLNFYTTVMHMVVVLVAMYAYRCQLGGFPHTQLLSSTVMSRGLKVTLALLDVVVAFSMTSKEDGKANAADTVCHLTCVEWFRCCDAIQVSRIFASHYLKSHCLLNPSDSDVDPCPRTLARNTLDVRMLHDASKRLAQFVSRDEGGECPSLPFFFFFQLVRVLHSWSDACDAFGELSLCTLWTTLCAVLPRQLHECSPPLLAVLKFLQCLCCSASPWPQGQRLQLSKGISTMATAALQMCDNCLTYLHGRFLCGSVEADTDVMYRIFHTLAALSARKQQHFAAFRWSLFAHHPSLMHTLKEQLIPMERGMTQFFGDPATWPGGIYVREVEHDSSEALCGGAHWVLCAYCNESVLWPGAGPGVGSAGLCSCGLRSSEPVESVAAYVELFLPFYQHCEVSMDDGYFQGSPFPVLRALYNTALRSRADGVPITTADGASNFLTTYGLLPFRCGGGCELPTSAAAELITSCHCYLLRVDSSIILPRFVHRILRIMFTASPALFVCTYEFVCFLFHRLVPREGSGGASSCGLEGCDLRELWEILLCACAARVARAGRCLQRDFFHGDEDNLLSRVQHVSDDEDSEFVHCVLRNANVTGDGEDSIFIFLQNYVLKRAMEFL</sequence>
<dbReference type="VEuPathDB" id="TriTrypDB:TcIL3000_7_670"/>
<gene>
    <name evidence="2" type="ORF">TCIL3000_7_670</name>
</gene>
<feature type="chain" id="PRO_5003410256" evidence="1">
    <location>
        <begin position="27"/>
        <end position="946"/>
    </location>
</feature>
<dbReference type="AlphaFoldDB" id="G0UPF6"/>
<reference evidence="2" key="1">
    <citation type="journal article" date="2012" name="Proc. Natl. Acad. Sci. U.S.A.">
        <title>Antigenic diversity is generated by distinct evolutionary mechanisms in African trypanosome species.</title>
        <authorList>
            <person name="Jackson A.P."/>
            <person name="Berry A."/>
            <person name="Aslett M."/>
            <person name="Allison H.C."/>
            <person name="Burton P."/>
            <person name="Vavrova-Anderson J."/>
            <person name="Brown R."/>
            <person name="Browne H."/>
            <person name="Corton N."/>
            <person name="Hauser H."/>
            <person name="Gamble J."/>
            <person name="Gilderthorp R."/>
            <person name="Marcello L."/>
            <person name="McQuillan J."/>
            <person name="Otto T.D."/>
            <person name="Quail M.A."/>
            <person name="Sanders M.J."/>
            <person name="van Tonder A."/>
            <person name="Ginger M.L."/>
            <person name="Field M.C."/>
            <person name="Barry J.D."/>
            <person name="Hertz-Fowler C."/>
            <person name="Berriman M."/>
        </authorList>
    </citation>
    <scope>NUCLEOTIDE SEQUENCE</scope>
    <source>
        <strain evidence="2">IL3000</strain>
    </source>
</reference>
<name>G0UPF6_TRYCI</name>
<evidence type="ECO:0000313" key="2">
    <source>
        <dbReference type="EMBL" id="CCC91267.1"/>
    </source>
</evidence>
<protein>
    <submittedName>
        <fullName evidence="2">Uncharacterized protein</fullName>
    </submittedName>
</protein>